<comment type="caution">
    <text evidence="1">The sequence shown here is derived from an EMBL/GenBank/DDBJ whole genome shotgun (WGS) entry which is preliminary data.</text>
</comment>
<dbReference type="EMBL" id="CM037621">
    <property type="protein sequence ID" value="KAH8001477.1"/>
    <property type="molecule type" value="Genomic_DNA"/>
</dbReference>
<gene>
    <name evidence="1" type="ORF">K3G42_008680</name>
</gene>
<evidence type="ECO:0000313" key="1">
    <source>
        <dbReference type="EMBL" id="KAH8001477.1"/>
    </source>
</evidence>
<keyword evidence="2" id="KW-1185">Reference proteome</keyword>
<dbReference type="Proteomes" id="UP000827872">
    <property type="component" value="Linkage Group LG08"/>
</dbReference>
<name>A0ACB8F7T2_9SAUR</name>
<proteinExistence type="predicted"/>
<sequence>MAWKFLSATQINLLLEQDVAGVQQHLELFLDLKQFKTSLKEAVLLDYYVSGFCWAKETNFAAVQIAGFMTLLNLLLENLGNHLVTLQLVRVVSFLAHSWAGAPHGRRHIFAQSLEGLEPATACLSALHPGPEVAFSHAPCSIHMERRHPCTARSGFLHPVGGTSFARSQFHEVLESQLVAQSLAWDRWQKLDAGAAAAAAAALGDWKKCLGATHPALSVGPAEWN</sequence>
<accession>A0ACB8F7T2</accession>
<reference evidence="1" key="1">
    <citation type="submission" date="2021-08" db="EMBL/GenBank/DDBJ databases">
        <title>The first chromosome-level gecko genome reveals the dynamic sex chromosomes of Neotropical dwarf geckos (Sphaerodactylidae: Sphaerodactylus).</title>
        <authorList>
            <person name="Pinto B.J."/>
            <person name="Keating S.E."/>
            <person name="Gamble T."/>
        </authorList>
    </citation>
    <scope>NUCLEOTIDE SEQUENCE</scope>
    <source>
        <strain evidence="1">TG3544</strain>
    </source>
</reference>
<protein>
    <submittedName>
        <fullName evidence="1">Uncharacterized protein</fullName>
    </submittedName>
</protein>
<evidence type="ECO:0000313" key="2">
    <source>
        <dbReference type="Proteomes" id="UP000827872"/>
    </source>
</evidence>
<organism evidence="1 2">
    <name type="scientific">Sphaerodactylus townsendi</name>
    <dbReference type="NCBI Taxonomy" id="933632"/>
    <lineage>
        <taxon>Eukaryota</taxon>
        <taxon>Metazoa</taxon>
        <taxon>Chordata</taxon>
        <taxon>Craniata</taxon>
        <taxon>Vertebrata</taxon>
        <taxon>Euteleostomi</taxon>
        <taxon>Lepidosauria</taxon>
        <taxon>Squamata</taxon>
        <taxon>Bifurcata</taxon>
        <taxon>Gekkota</taxon>
        <taxon>Sphaerodactylidae</taxon>
        <taxon>Sphaerodactylus</taxon>
    </lineage>
</organism>